<gene>
    <name evidence="1" type="ORF">LOY88_005419</name>
</gene>
<comment type="caution">
    <text evidence="1">The sequence shown here is derived from an EMBL/GenBank/DDBJ whole genome shotgun (WGS) entry which is preliminary data.</text>
</comment>
<evidence type="ECO:0000313" key="1">
    <source>
        <dbReference type="EMBL" id="KAI2383249.1"/>
    </source>
</evidence>
<sequence>MFFNVPMVFGLLATAVLAAPAQQPRSTSSSSPSSGKRGLCYNDPKAVAAFKGTAADSWTYNWGSSPDGDEGSDYVPMLWGPKFFNGWESTSRKVLSSGRKFVLGFNEPDHGEQAYMSPPSAVDAFKKYLTPLANKVSLGSPAVTNGGGDMGLTWMRSFLDTCGSNCGINFLAVHWYSPATEIEGFKQHMNKAIDLAKSHGIDQVWLTEFQGLGDDQAQINFLKEALPWLDANPAVARYSYFMADTMVSGGQLNAVGKAYVAA</sequence>
<organism evidence="1">
    <name type="scientific">Ophidiomyces ophidiicola</name>
    <dbReference type="NCBI Taxonomy" id="1387563"/>
    <lineage>
        <taxon>Eukaryota</taxon>
        <taxon>Fungi</taxon>
        <taxon>Dikarya</taxon>
        <taxon>Ascomycota</taxon>
        <taxon>Pezizomycotina</taxon>
        <taxon>Eurotiomycetes</taxon>
        <taxon>Eurotiomycetidae</taxon>
        <taxon>Onygenales</taxon>
        <taxon>Onygenaceae</taxon>
        <taxon>Ophidiomyces</taxon>
    </lineage>
</organism>
<protein>
    <submittedName>
        <fullName evidence="1">Uncharacterized protein</fullName>
    </submittedName>
</protein>
<accession>A0ACB8UQZ4</accession>
<name>A0ACB8UQZ4_9EURO</name>
<reference evidence="1" key="1">
    <citation type="journal article" date="2022" name="bioRxiv">
        <title>Population genetic analysis of Ophidiomyces ophidiicola, the causative agent of snake fungal disease, indicates recent introductions to the USA.</title>
        <authorList>
            <person name="Ladner J.T."/>
            <person name="Palmer J.M."/>
            <person name="Ettinger C.L."/>
            <person name="Stajich J.E."/>
            <person name="Farrell T.M."/>
            <person name="Glorioso B.M."/>
            <person name="Lawson B."/>
            <person name="Price S.J."/>
            <person name="Stengle A.G."/>
            <person name="Grear D.A."/>
            <person name="Lorch J.M."/>
        </authorList>
    </citation>
    <scope>NUCLEOTIDE SEQUENCE</scope>
    <source>
        <strain evidence="1">NWHC 24266-5</strain>
    </source>
</reference>
<dbReference type="EMBL" id="JALBCA010000095">
    <property type="protein sequence ID" value="KAI2383249.1"/>
    <property type="molecule type" value="Genomic_DNA"/>
</dbReference>
<proteinExistence type="predicted"/>